<keyword evidence="3" id="KW-0547">Nucleotide-binding</keyword>
<dbReference type="RefSeq" id="WP_306099523.1">
    <property type="nucleotide sequence ID" value="NZ_CP162602.1"/>
</dbReference>
<keyword evidence="4 7" id="KW-0067">ATP-binding</keyword>
<dbReference type="GO" id="GO:0005524">
    <property type="term" value="F:ATP binding"/>
    <property type="evidence" value="ECO:0007669"/>
    <property type="project" value="UniProtKB-KW"/>
</dbReference>
<name>A0AB39HGT1_9VIBR</name>
<keyword evidence="7" id="KW-0614">Plasmid</keyword>
<accession>A0AB39HGT1</accession>
<dbReference type="InterPro" id="IPR003593">
    <property type="entry name" value="AAA+_ATPase"/>
</dbReference>
<dbReference type="GO" id="GO:0016887">
    <property type="term" value="F:ATP hydrolysis activity"/>
    <property type="evidence" value="ECO:0007669"/>
    <property type="project" value="InterPro"/>
</dbReference>
<evidence type="ECO:0000256" key="4">
    <source>
        <dbReference type="ARBA" id="ARBA00022840"/>
    </source>
</evidence>
<dbReference type="AlphaFoldDB" id="A0AB39HGT1"/>
<dbReference type="PROSITE" id="PS00211">
    <property type="entry name" value="ABC_TRANSPORTER_1"/>
    <property type="match status" value="1"/>
</dbReference>
<feature type="region of interest" description="Disordered" evidence="5">
    <location>
        <begin position="1"/>
        <end position="47"/>
    </location>
</feature>
<evidence type="ECO:0000256" key="5">
    <source>
        <dbReference type="SAM" id="MobiDB-lite"/>
    </source>
</evidence>
<dbReference type="PROSITE" id="PS50893">
    <property type="entry name" value="ABC_TRANSPORTER_2"/>
    <property type="match status" value="1"/>
</dbReference>
<evidence type="ECO:0000256" key="1">
    <source>
        <dbReference type="ARBA" id="ARBA00005417"/>
    </source>
</evidence>
<dbReference type="KEGG" id="vih:AB0763_16395"/>
<sequence length="309" mass="34067">MLDNQHRAREINRREQSTSKQSTSKQCSNKQSADKQGATKPYQSEACVRDQRAEGAYDNKEKPVGIQLTDASLQYHDSDTATLARLNITFPAGQWTVLLGRSGGGKTTLLRYLAGLLPTQVRWQGTLTTSDGGEIHSRIAYMAQQDLLLPWLNVLENVCLSSRFSHTNAAAKDKAKALHLLEKVGLAAHANAKPAQLSGGMRQRVALARTLMQDKPIVLMDEPFSALDAVTRHKLQTLSATMLQDKTVVLITHEPQEALRLAHQLYVLQGNPAQAKPLPVPRALPPRLFDSDSAALQQQILQQLEQDDA</sequence>
<evidence type="ECO:0000259" key="6">
    <source>
        <dbReference type="PROSITE" id="PS50893"/>
    </source>
</evidence>
<feature type="domain" description="ABC transporter" evidence="6">
    <location>
        <begin position="66"/>
        <end position="295"/>
    </location>
</feature>
<organism evidence="7">
    <name type="scientific">Vibrio sp. HB236076</name>
    <dbReference type="NCBI Taxonomy" id="3232307"/>
    <lineage>
        <taxon>Bacteria</taxon>
        <taxon>Pseudomonadati</taxon>
        <taxon>Pseudomonadota</taxon>
        <taxon>Gammaproteobacteria</taxon>
        <taxon>Vibrionales</taxon>
        <taxon>Vibrionaceae</taxon>
        <taxon>Vibrio</taxon>
    </lineage>
</organism>
<evidence type="ECO:0000256" key="3">
    <source>
        <dbReference type="ARBA" id="ARBA00022741"/>
    </source>
</evidence>
<proteinExistence type="inferred from homology"/>
<dbReference type="InterPro" id="IPR003439">
    <property type="entry name" value="ABC_transporter-like_ATP-bd"/>
</dbReference>
<reference evidence="7" key="1">
    <citation type="submission" date="2024-07" db="EMBL/GenBank/DDBJ databases">
        <title>Genome Analysis of a Potential Novel Vibrio Species Secreting pH- and Thermo-stable Alginate Lyase and its Application in Producing Alginate Oligosaccharides.</title>
        <authorList>
            <person name="Huang H."/>
            <person name="Bao K."/>
        </authorList>
    </citation>
    <scope>NUCLEOTIDE SEQUENCE</scope>
    <source>
        <strain evidence="7">HB236076</strain>
        <plasmid evidence="7">p-HB236076</plasmid>
    </source>
</reference>
<dbReference type="EMBL" id="CP162602">
    <property type="protein sequence ID" value="XDK26617.1"/>
    <property type="molecule type" value="Genomic_DNA"/>
</dbReference>
<feature type="compositionally biased region" description="Low complexity" evidence="5">
    <location>
        <begin position="18"/>
        <end position="31"/>
    </location>
</feature>
<dbReference type="InterPro" id="IPR017871">
    <property type="entry name" value="ABC_transporter-like_CS"/>
</dbReference>
<gene>
    <name evidence="7" type="ORF">AB0763_16395</name>
</gene>
<dbReference type="SUPFAM" id="SSF52540">
    <property type="entry name" value="P-loop containing nucleoside triphosphate hydrolases"/>
    <property type="match status" value="1"/>
</dbReference>
<comment type="similarity">
    <text evidence="1">Belongs to the ABC transporter superfamily.</text>
</comment>
<dbReference type="SMART" id="SM00382">
    <property type="entry name" value="AAA"/>
    <property type="match status" value="1"/>
</dbReference>
<evidence type="ECO:0000313" key="7">
    <source>
        <dbReference type="EMBL" id="XDK26617.1"/>
    </source>
</evidence>
<dbReference type="InterPro" id="IPR050166">
    <property type="entry name" value="ABC_transporter_ATP-bind"/>
</dbReference>
<evidence type="ECO:0000256" key="2">
    <source>
        <dbReference type="ARBA" id="ARBA00022448"/>
    </source>
</evidence>
<protein>
    <submittedName>
        <fullName evidence="7">ABC transporter ATP-binding protein</fullName>
    </submittedName>
</protein>
<geneLocation type="plasmid" evidence="7">
    <name>p-HB236076</name>
</geneLocation>
<dbReference type="Gene3D" id="3.40.50.300">
    <property type="entry name" value="P-loop containing nucleotide triphosphate hydrolases"/>
    <property type="match status" value="1"/>
</dbReference>
<dbReference type="Pfam" id="PF00005">
    <property type="entry name" value="ABC_tran"/>
    <property type="match status" value="1"/>
</dbReference>
<dbReference type="InterPro" id="IPR027417">
    <property type="entry name" value="P-loop_NTPase"/>
</dbReference>
<dbReference type="PANTHER" id="PTHR42788:SF19">
    <property type="entry name" value="ALIPHATIC SULFONATES IMPORT ATP-BINDING PROTEIN SSUB 2"/>
    <property type="match status" value="1"/>
</dbReference>
<feature type="compositionally biased region" description="Basic and acidic residues" evidence="5">
    <location>
        <begin position="1"/>
        <end position="17"/>
    </location>
</feature>
<dbReference type="PANTHER" id="PTHR42788">
    <property type="entry name" value="TAURINE IMPORT ATP-BINDING PROTEIN-RELATED"/>
    <property type="match status" value="1"/>
</dbReference>
<keyword evidence="2" id="KW-0813">Transport</keyword>